<feature type="binding site" evidence="5 7">
    <location>
        <position position="140"/>
    </location>
    <ligand>
        <name>substrate</name>
    </ligand>
</feature>
<dbReference type="NCBIfam" id="TIGR00492">
    <property type="entry name" value="alr"/>
    <property type="match status" value="1"/>
</dbReference>
<dbReference type="InterPro" id="IPR001608">
    <property type="entry name" value="Ala_racemase_N"/>
</dbReference>
<dbReference type="PATRIC" id="fig|1423739.3.peg.2195"/>
<dbReference type="SMART" id="SM01005">
    <property type="entry name" value="Ala_racemase_C"/>
    <property type="match status" value="1"/>
</dbReference>
<dbReference type="PRINTS" id="PR00992">
    <property type="entry name" value="ALARACEMASE"/>
</dbReference>
<feature type="binding site" evidence="5 7">
    <location>
        <position position="317"/>
    </location>
    <ligand>
        <name>substrate</name>
    </ligand>
</feature>
<dbReference type="GO" id="GO:0008784">
    <property type="term" value="F:alanine racemase activity"/>
    <property type="evidence" value="ECO:0007669"/>
    <property type="project" value="UniProtKB-UniRule"/>
</dbReference>
<comment type="caution">
    <text evidence="9">The sequence shown here is derived from an EMBL/GenBank/DDBJ whole genome shotgun (WGS) entry which is preliminary data.</text>
</comment>
<gene>
    <name evidence="9" type="ORF">FC85_GL002107</name>
</gene>
<comment type="pathway">
    <text evidence="5">Amino-acid biosynthesis; D-alanine biosynthesis; D-alanine from L-alanine: step 1/1.</text>
</comment>
<dbReference type="Gene3D" id="3.20.20.10">
    <property type="entry name" value="Alanine racemase"/>
    <property type="match status" value="1"/>
</dbReference>
<dbReference type="AlphaFoldDB" id="A0A0R1S754"/>
<dbReference type="HAMAP" id="MF_01201">
    <property type="entry name" value="Ala_racemase"/>
    <property type="match status" value="1"/>
</dbReference>
<evidence type="ECO:0000256" key="3">
    <source>
        <dbReference type="ARBA" id="ARBA00022898"/>
    </source>
</evidence>
<dbReference type="EMBL" id="AZEY01000109">
    <property type="protein sequence ID" value="KRL62309.1"/>
    <property type="molecule type" value="Genomic_DNA"/>
</dbReference>
<evidence type="ECO:0000313" key="10">
    <source>
        <dbReference type="Proteomes" id="UP000052013"/>
    </source>
</evidence>
<dbReference type="PANTHER" id="PTHR30511:SF0">
    <property type="entry name" value="ALANINE RACEMASE, CATABOLIC-RELATED"/>
    <property type="match status" value="1"/>
</dbReference>
<dbReference type="InterPro" id="IPR029066">
    <property type="entry name" value="PLP-binding_barrel"/>
</dbReference>
<evidence type="ECO:0000256" key="4">
    <source>
        <dbReference type="ARBA" id="ARBA00023235"/>
    </source>
</evidence>
<comment type="catalytic activity">
    <reaction evidence="1 5">
        <text>L-alanine = D-alanine</text>
        <dbReference type="Rhea" id="RHEA:20249"/>
        <dbReference type="ChEBI" id="CHEBI:57416"/>
        <dbReference type="ChEBI" id="CHEBI:57972"/>
        <dbReference type="EC" id="5.1.1.1"/>
    </reaction>
</comment>
<dbReference type="SUPFAM" id="SSF50621">
    <property type="entry name" value="Alanine racemase C-terminal domain-like"/>
    <property type="match status" value="1"/>
</dbReference>
<dbReference type="InterPro" id="IPR011079">
    <property type="entry name" value="Ala_racemase_C"/>
</dbReference>
<feature type="active site" description="Proton acceptor; specific for L-alanine" evidence="5">
    <location>
        <position position="270"/>
    </location>
</feature>
<feature type="active site" description="Proton acceptor; specific for D-alanine" evidence="5">
    <location>
        <position position="40"/>
    </location>
</feature>
<name>A0A0R1S754_9LACO</name>
<dbReference type="PROSITE" id="PS00395">
    <property type="entry name" value="ALANINE_RACEMASE"/>
    <property type="match status" value="1"/>
</dbReference>
<dbReference type="InterPro" id="IPR009006">
    <property type="entry name" value="Ala_racemase/Decarboxylase_C"/>
</dbReference>
<dbReference type="GO" id="GO:0005829">
    <property type="term" value="C:cytosol"/>
    <property type="evidence" value="ECO:0007669"/>
    <property type="project" value="TreeGrafter"/>
</dbReference>
<dbReference type="Proteomes" id="UP000052013">
    <property type="component" value="Unassembled WGS sequence"/>
</dbReference>
<comment type="function">
    <text evidence="5">Catalyzes the interconversion of L-alanine and D-alanine. May also act on other amino acids.</text>
</comment>
<comment type="cofactor">
    <cofactor evidence="2 5 6">
        <name>pyridoxal 5'-phosphate</name>
        <dbReference type="ChEBI" id="CHEBI:597326"/>
    </cofactor>
</comment>
<dbReference type="STRING" id="1423739.FC85_GL002107"/>
<dbReference type="Pfam" id="PF00842">
    <property type="entry name" value="Ala_racemase_C"/>
    <property type="match status" value="1"/>
</dbReference>
<reference evidence="9 10" key="1">
    <citation type="journal article" date="2015" name="Genome Announc.">
        <title>Expanding the biotechnology potential of lactobacilli through comparative genomics of 213 strains and associated genera.</title>
        <authorList>
            <person name="Sun Z."/>
            <person name="Harris H.M."/>
            <person name="McCann A."/>
            <person name="Guo C."/>
            <person name="Argimon S."/>
            <person name="Zhang W."/>
            <person name="Yang X."/>
            <person name="Jeffery I.B."/>
            <person name="Cooney J.C."/>
            <person name="Kagawa T.F."/>
            <person name="Liu W."/>
            <person name="Song Y."/>
            <person name="Salvetti E."/>
            <person name="Wrobel A."/>
            <person name="Rasinkangas P."/>
            <person name="Parkhill J."/>
            <person name="Rea M.C."/>
            <person name="O'Sullivan O."/>
            <person name="Ritari J."/>
            <person name="Douillard F.P."/>
            <person name="Paul Ross R."/>
            <person name="Yang R."/>
            <person name="Briner A.E."/>
            <person name="Felis G.E."/>
            <person name="de Vos W.M."/>
            <person name="Barrangou R."/>
            <person name="Klaenhammer T.R."/>
            <person name="Caufield P.W."/>
            <person name="Cui Y."/>
            <person name="Zhang H."/>
            <person name="O'Toole P.W."/>
        </authorList>
    </citation>
    <scope>NUCLEOTIDE SEQUENCE [LARGE SCALE GENOMIC DNA]</scope>
    <source>
        <strain evidence="9 10">DSM 14421</strain>
    </source>
</reference>
<evidence type="ECO:0000313" key="9">
    <source>
        <dbReference type="EMBL" id="KRL62309.1"/>
    </source>
</evidence>
<evidence type="ECO:0000256" key="2">
    <source>
        <dbReference type="ARBA" id="ARBA00001933"/>
    </source>
</evidence>
<dbReference type="FunFam" id="3.20.20.10:FF:000002">
    <property type="entry name" value="Alanine racemase"/>
    <property type="match status" value="1"/>
</dbReference>
<keyword evidence="4 5" id="KW-0413">Isomerase</keyword>
<dbReference type="GO" id="GO:0030632">
    <property type="term" value="P:D-alanine biosynthetic process"/>
    <property type="evidence" value="ECO:0007669"/>
    <property type="project" value="UniProtKB-UniRule"/>
</dbReference>
<dbReference type="InterPro" id="IPR000821">
    <property type="entry name" value="Ala_racemase"/>
</dbReference>
<dbReference type="InterPro" id="IPR020622">
    <property type="entry name" value="Ala_racemase_pyridoxalP-BS"/>
</dbReference>
<dbReference type="Gene3D" id="2.40.37.10">
    <property type="entry name" value="Lyase, Ornithine Decarboxylase, Chain A, domain 1"/>
    <property type="match status" value="1"/>
</dbReference>
<evidence type="ECO:0000256" key="7">
    <source>
        <dbReference type="PIRSR" id="PIRSR600821-52"/>
    </source>
</evidence>
<organism evidence="9 10">
    <name type="scientific">Lentilactobacillus diolivorans DSM 14421</name>
    <dbReference type="NCBI Taxonomy" id="1423739"/>
    <lineage>
        <taxon>Bacteria</taxon>
        <taxon>Bacillati</taxon>
        <taxon>Bacillota</taxon>
        <taxon>Bacilli</taxon>
        <taxon>Lactobacillales</taxon>
        <taxon>Lactobacillaceae</taxon>
        <taxon>Lentilactobacillus</taxon>
    </lineage>
</organism>
<feature type="domain" description="Alanine racemase C-terminal" evidence="8">
    <location>
        <begin position="249"/>
        <end position="374"/>
    </location>
</feature>
<proteinExistence type="inferred from homology"/>
<dbReference type="FunFam" id="2.40.37.10:FF:000006">
    <property type="entry name" value="Alanine racemase"/>
    <property type="match status" value="1"/>
</dbReference>
<sequence length="374" mass="41310">MVIGKLRNAQLVINQEALYENIRHAKEYAEPGTDVFVVLKANGYGHGAIQVARVAEKAGANGFCVALLDEALELRDAGFTQPILVLGITDPTDTPIARDNQISLTVGSSEWLEQADQILSASKTALKLNVHLALDTGMGRIGFQKPDELKSALAYLNQQADIFGFEGIFTHFATADSKDESYFKYQYQNFRDFMAVIDHRPKYVHVANSATSLWHKKCEGNLIRLGITTYGLNPSGNEITKLPYQLKPAMTFQSTLIYVKLVQAGKSIGYGATYQTTDNEWIGTVPVGYADGVPRKMQGFSVLVDGHFCPIVGRVCMDQFMIKLPKKYPYGTQVTIIGTSGAEKITTEDMANYLGTINYEVVCGFSSRLNRKYV</sequence>
<dbReference type="SUPFAM" id="SSF51419">
    <property type="entry name" value="PLP-binding barrel"/>
    <property type="match status" value="1"/>
</dbReference>
<accession>A0A0R1S754</accession>
<dbReference type="CDD" id="cd00430">
    <property type="entry name" value="PLPDE_III_AR"/>
    <property type="match status" value="1"/>
</dbReference>
<dbReference type="GO" id="GO:0009252">
    <property type="term" value="P:peptidoglycan biosynthetic process"/>
    <property type="evidence" value="ECO:0007669"/>
    <property type="project" value="TreeGrafter"/>
</dbReference>
<feature type="modified residue" description="N6-(pyridoxal phosphate)lysine" evidence="5 6">
    <location>
        <position position="40"/>
    </location>
</feature>
<dbReference type="GO" id="GO:0030170">
    <property type="term" value="F:pyridoxal phosphate binding"/>
    <property type="evidence" value="ECO:0007669"/>
    <property type="project" value="UniProtKB-UniRule"/>
</dbReference>
<dbReference type="Pfam" id="PF01168">
    <property type="entry name" value="Ala_racemase_N"/>
    <property type="match status" value="1"/>
</dbReference>
<evidence type="ECO:0000256" key="6">
    <source>
        <dbReference type="PIRSR" id="PIRSR600821-50"/>
    </source>
</evidence>
<evidence type="ECO:0000256" key="5">
    <source>
        <dbReference type="HAMAP-Rule" id="MF_01201"/>
    </source>
</evidence>
<dbReference type="EC" id="5.1.1.1" evidence="5"/>
<dbReference type="UniPathway" id="UPA00042">
    <property type="reaction ID" value="UER00497"/>
</dbReference>
<keyword evidence="3 5" id="KW-0663">Pyridoxal phosphate</keyword>
<evidence type="ECO:0000259" key="8">
    <source>
        <dbReference type="SMART" id="SM01005"/>
    </source>
</evidence>
<protein>
    <recommendedName>
        <fullName evidence="5">Alanine racemase</fullName>
        <ecNumber evidence="5">5.1.1.1</ecNumber>
    </recommendedName>
</protein>
<dbReference type="PANTHER" id="PTHR30511">
    <property type="entry name" value="ALANINE RACEMASE"/>
    <property type="match status" value="1"/>
</dbReference>
<dbReference type="RefSeq" id="WP_057866380.1">
    <property type="nucleotide sequence ID" value="NZ_AZEY01000109.1"/>
</dbReference>
<comment type="similarity">
    <text evidence="5">Belongs to the alanine racemase family.</text>
</comment>
<evidence type="ECO:0000256" key="1">
    <source>
        <dbReference type="ARBA" id="ARBA00000316"/>
    </source>
</evidence>